<dbReference type="Proteomes" id="UP000605568">
    <property type="component" value="Unassembled WGS sequence"/>
</dbReference>
<dbReference type="SUPFAM" id="SSF55874">
    <property type="entry name" value="ATPase domain of HSP90 chaperone/DNA topoisomerase II/histidine kinase"/>
    <property type="match status" value="1"/>
</dbReference>
<keyword evidence="1" id="KW-0808">Transferase</keyword>
<keyword evidence="1" id="KW-0418">Kinase</keyword>
<sequence length="143" mass="15653">MTPAERGHVVTDASPGEPWNTLELVSDVPDTAKVRKWAQSILSDLSEDDLLDVLLVLTELASNVFDHARFPARLKLRKSAEPCVVSIVAEDASPDLPRLQPATPDSRRSRGLVIVDQLSEQWGVIRRLAGKSVWAVMPCATTS</sequence>
<evidence type="ECO:0000256" key="1">
    <source>
        <dbReference type="ARBA" id="ARBA00022527"/>
    </source>
</evidence>
<dbReference type="CDD" id="cd16936">
    <property type="entry name" value="HATPase_RsbW-like"/>
    <property type="match status" value="1"/>
</dbReference>
<evidence type="ECO:0000259" key="2">
    <source>
        <dbReference type="Pfam" id="PF13581"/>
    </source>
</evidence>
<dbReference type="EMBL" id="BNAR01000004">
    <property type="protein sequence ID" value="GHH39887.1"/>
    <property type="molecule type" value="Genomic_DNA"/>
</dbReference>
<dbReference type="Pfam" id="PF13581">
    <property type="entry name" value="HATPase_c_2"/>
    <property type="match status" value="1"/>
</dbReference>
<dbReference type="PANTHER" id="PTHR35526">
    <property type="entry name" value="ANTI-SIGMA-F FACTOR RSBW-RELATED"/>
    <property type="match status" value="1"/>
</dbReference>
<gene>
    <name evidence="3" type="ORF">GCM10017774_32280</name>
</gene>
<evidence type="ECO:0000313" key="3">
    <source>
        <dbReference type="EMBL" id="GHH39887.1"/>
    </source>
</evidence>
<dbReference type="RefSeq" id="WP_191298732.1">
    <property type="nucleotide sequence ID" value="NZ_BNAR01000004.1"/>
</dbReference>
<comment type="caution">
    <text evidence="3">The sequence shown here is derived from an EMBL/GenBank/DDBJ whole genome shotgun (WGS) entry which is preliminary data.</text>
</comment>
<name>A0ABQ3MFI5_9PSEU</name>
<accession>A0ABQ3MFI5</accession>
<reference evidence="4" key="1">
    <citation type="journal article" date="2019" name="Int. J. Syst. Evol. Microbiol.">
        <title>The Global Catalogue of Microorganisms (GCM) 10K type strain sequencing project: providing services to taxonomists for standard genome sequencing and annotation.</title>
        <authorList>
            <consortium name="The Broad Institute Genomics Platform"/>
            <consortium name="The Broad Institute Genome Sequencing Center for Infectious Disease"/>
            <person name="Wu L."/>
            <person name="Ma J."/>
        </authorList>
    </citation>
    <scope>NUCLEOTIDE SEQUENCE [LARGE SCALE GENOMIC DNA]</scope>
    <source>
        <strain evidence="4">CGMCC 4.7367</strain>
    </source>
</reference>
<dbReference type="InterPro" id="IPR003594">
    <property type="entry name" value="HATPase_dom"/>
</dbReference>
<keyword evidence="4" id="KW-1185">Reference proteome</keyword>
<dbReference type="PANTHER" id="PTHR35526:SF3">
    <property type="entry name" value="ANTI-SIGMA-F FACTOR RSBW"/>
    <property type="match status" value="1"/>
</dbReference>
<organism evidence="3 4">
    <name type="scientific">Lentzea cavernae</name>
    <dbReference type="NCBI Taxonomy" id="2020703"/>
    <lineage>
        <taxon>Bacteria</taxon>
        <taxon>Bacillati</taxon>
        <taxon>Actinomycetota</taxon>
        <taxon>Actinomycetes</taxon>
        <taxon>Pseudonocardiales</taxon>
        <taxon>Pseudonocardiaceae</taxon>
        <taxon>Lentzea</taxon>
    </lineage>
</organism>
<feature type="domain" description="Histidine kinase/HSP90-like ATPase" evidence="2">
    <location>
        <begin position="29"/>
        <end position="135"/>
    </location>
</feature>
<dbReference type="Gene3D" id="3.30.565.10">
    <property type="entry name" value="Histidine kinase-like ATPase, C-terminal domain"/>
    <property type="match status" value="1"/>
</dbReference>
<dbReference type="InterPro" id="IPR036890">
    <property type="entry name" value="HATPase_C_sf"/>
</dbReference>
<dbReference type="InterPro" id="IPR050267">
    <property type="entry name" value="Anti-sigma-factor_SerPK"/>
</dbReference>
<evidence type="ECO:0000313" key="4">
    <source>
        <dbReference type="Proteomes" id="UP000605568"/>
    </source>
</evidence>
<protein>
    <recommendedName>
        <fullName evidence="2">Histidine kinase/HSP90-like ATPase domain-containing protein</fullName>
    </recommendedName>
</protein>
<keyword evidence="1" id="KW-0723">Serine/threonine-protein kinase</keyword>
<proteinExistence type="predicted"/>